<dbReference type="KEGG" id="psoj:PHYSODRAFT_300271"/>
<evidence type="ECO:0000256" key="1">
    <source>
        <dbReference type="SAM" id="MobiDB-lite"/>
    </source>
</evidence>
<dbReference type="SMR" id="G4ZGL4"/>
<dbReference type="EMBL" id="JH159154">
    <property type="protein sequence ID" value="EGZ17096.1"/>
    <property type="molecule type" value="Genomic_DNA"/>
</dbReference>
<gene>
    <name evidence="3" type="ORF">PHYSODRAFT_300271</name>
</gene>
<proteinExistence type="predicted"/>
<sequence>MRAPVTAVMFPLLSLLDCLQRDGSMNWSKLPVDFVDREYGTVSSKQKTRNESREAVFSELMNLLKSSDGPLSNTDLNRLKSEIKKDPELLGMTLHSIKTDPTDKASPSQVGDLVAGLGWADEIAEIFASMPGLQKNRDAVVDREAFTRQVPARAERLRELRAVQKLSTRSEVSKKHKRRTKKRRKAAGWAAAETNKVDLHSSRQTDLAVRRALADGSSFEMALTKLSQTFARLRNPSIRGADKAGDVETACIAIKKLDGVDGVVIQNRCTEDVRIAAKACRIIRSLPRHPHGPEVLSSWSCSCQGASPRTIAKPMQYNTRVYQVRAVDGATLWLY</sequence>
<name>G4ZGL4_PHYSP</name>
<dbReference type="RefSeq" id="XP_009526154.1">
    <property type="nucleotide sequence ID" value="XM_009527859.1"/>
</dbReference>
<dbReference type="Proteomes" id="UP000002640">
    <property type="component" value="Unassembled WGS sequence"/>
</dbReference>
<reference evidence="3 4" key="1">
    <citation type="journal article" date="2006" name="Science">
        <title>Phytophthora genome sequences uncover evolutionary origins and mechanisms of pathogenesis.</title>
        <authorList>
            <person name="Tyler B.M."/>
            <person name="Tripathy S."/>
            <person name="Zhang X."/>
            <person name="Dehal P."/>
            <person name="Jiang R.H."/>
            <person name="Aerts A."/>
            <person name="Arredondo F.D."/>
            <person name="Baxter L."/>
            <person name="Bensasson D."/>
            <person name="Beynon J.L."/>
            <person name="Chapman J."/>
            <person name="Damasceno C.M."/>
            <person name="Dorrance A.E."/>
            <person name="Dou D."/>
            <person name="Dickerman A.W."/>
            <person name="Dubchak I.L."/>
            <person name="Garbelotto M."/>
            <person name="Gijzen M."/>
            <person name="Gordon S.G."/>
            <person name="Govers F."/>
            <person name="Grunwald N.J."/>
            <person name="Huang W."/>
            <person name="Ivors K.L."/>
            <person name="Jones R.W."/>
            <person name="Kamoun S."/>
            <person name="Krampis K."/>
            <person name="Lamour K.H."/>
            <person name="Lee M.K."/>
            <person name="McDonald W.H."/>
            <person name="Medina M."/>
            <person name="Meijer H.J."/>
            <person name="Nordberg E.K."/>
            <person name="Maclean D.J."/>
            <person name="Ospina-Giraldo M.D."/>
            <person name="Morris P.F."/>
            <person name="Phuntumart V."/>
            <person name="Putnam N.H."/>
            <person name="Rash S."/>
            <person name="Rose J.K."/>
            <person name="Sakihama Y."/>
            <person name="Salamov A.A."/>
            <person name="Savidor A."/>
            <person name="Scheuring C.F."/>
            <person name="Smith B.M."/>
            <person name="Sobral B.W."/>
            <person name="Terry A."/>
            <person name="Torto-Alalibo T.A."/>
            <person name="Win J."/>
            <person name="Xu Z."/>
            <person name="Zhang H."/>
            <person name="Grigoriev I.V."/>
            <person name="Rokhsar D.S."/>
            <person name="Boore J.L."/>
        </authorList>
    </citation>
    <scope>NUCLEOTIDE SEQUENCE [LARGE SCALE GENOMIC DNA]</scope>
    <source>
        <strain evidence="3 4">P6497</strain>
    </source>
</reference>
<accession>G4ZGL4</accession>
<protein>
    <submittedName>
        <fullName evidence="3">Uncharacterized protein</fullName>
    </submittedName>
</protein>
<evidence type="ECO:0000313" key="3">
    <source>
        <dbReference type="EMBL" id="EGZ17096.1"/>
    </source>
</evidence>
<organism evidence="3 4">
    <name type="scientific">Phytophthora sojae (strain P6497)</name>
    <name type="common">Soybean stem and root rot agent</name>
    <name type="synonym">Phytophthora megasperma f. sp. glycines</name>
    <dbReference type="NCBI Taxonomy" id="1094619"/>
    <lineage>
        <taxon>Eukaryota</taxon>
        <taxon>Sar</taxon>
        <taxon>Stramenopiles</taxon>
        <taxon>Oomycota</taxon>
        <taxon>Peronosporomycetes</taxon>
        <taxon>Peronosporales</taxon>
        <taxon>Peronosporaceae</taxon>
        <taxon>Phytophthora</taxon>
    </lineage>
</organism>
<keyword evidence="2" id="KW-0732">Signal</keyword>
<evidence type="ECO:0000313" key="4">
    <source>
        <dbReference type="Proteomes" id="UP000002640"/>
    </source>
</evidence>
<feature type="region of interest" description="Disordered" evidence="1">
    <location>
        <begin position="168"/>
        <end position="188"/>
    </location>
</feature>
<feature type="compositionally biased region" description="Basic residues" evidence="1">
    <location>
        <begin position="174"/>
        <end position="186"/>
    </location>
</feature>
<feature type="signal peptide" evidence="2">
    <location>
        <begin position="1"/>
        <end position="18"/>
    </location>
</feature>
<dbReference type="AlphaFoldDB" id="G4ZGL4"/>
<keyword evidence="4" id="KW-1185">Reference proteome</keyword>
<evidence type="ECO:0000256" key="2">
    <source>
        <dbReference type="SAM" id="SignalP"/>
    </source>
</evidence>
<dbReference type="GeneID" id="20641843"/>
<dbReference type="InParanoid" id="G4ZGL4"/>
<feature type="chain" id="PRO_5003472166" evidence="2">
    <location>
        <begin position="19"/>
        <end position="335"/>
    </location>
</feature>